<dbReference type="Proteomes" id="UP000014417">
    <property type="component" value="Unassembled WGS sequence"/>
</dbReference>
<dbReference type="AlphaFoldDB" id="S2X1B7"/>
<dbReference type="HOGENOM" id="CLU_535125_0_0_11"/>
<proteinExistence type="predicted"/>
<evidence type="ECO:0000313" key="2">
    <source>
        <dbReference type="Proteomes" id="UP000014417"/>
    </source>
</evidence>
<dbReference type="STRING" id="883161.HMPREF9306_00223"/>
<dbReference type="RefSeq" id="WP_016455081.1">
    <property type="nucleotide sequence ID" value="NZ_KE150269.1"/>
</dbReference>
<accession>S2X1B7</accession>
<evidence type="ECO:0000313" key="1">
    <source>
        <dbReference type="EMBL" id="EPD33809.1"/>
    </source>
</evidence>
<keyword evidence="2" id="KW-1185">Reference proteome</keyword>
<reference evidence="1 2" key="1">
    <citation type="submission" date="2013-04" db="EMBL/GenBank/DDBJ databases">
        <title>The Genome Sequence of Propionimicrobium lymphophilum ACS-093-V-SCH5.</title>
        <authorList>
            <consortium name="The Broad Institute Genomics Platform"/>
            <person name="Earl A."/>
            <person name="Ward D."/>
            <person name="Feldgarden M."/>
            <person name="Gevers D."/>
            <person name="Saerens B."/>
            <person name="Vaneechoutte M."/>
            <person name="Walker B."/>
            <person name="Young S."/>
            <person name="Zeng Q."/>
            <person name="Gargeya S."/>
            <person name="Fitzgerald M."/>
            <person name="Haas B."/>
            <person name="Abouelleil A."/>
            <person name="Allen A.W."/>
            <person name="Alvarado L."/>
            <person name="Arachchi H.M."/>
            <person name="Berlin A.M."/>
            <person name="Chapman S.B."/>
            <person name="Gainer-Dewar J."/>
            <person name="Goldberg J."/>
            <person name="Griggs A."/>
            <person name="Gujja S."/>
            <person name="Hansen M."/>
            <person name="Howarth C."/>
            <person name="Imamovic A."/>
            <person name="Ireland A."/>
            <person name="Larimer J."/>
            <person name="McCowan C."/>
            <person name="Murphy C."/>
            <person name="Pearson M."/>
            <person name="Poon T.W."/>
            <person name="Priest M."/>
            <person name="Roberts A."/>
            <person name="Saif S."/>
            <person name="Shea T."/>
            <person name="Sisk P."/>
            <person name="Sykes S."/>
            <person name="Wortman J."/>
            <person name="Nusbaum C."/>
            <person name="Birren B."/>
        </authorList>
    </citation>
    <scope>NUCLEOTIDE SEQUENCE [LARGE SCALE GENOMIC DNA]</scope>
    <source>
        <strain evidence="1 2">ACS-093-V-SCH5</strain>
    </source>
</reference>
<organism evidence="1 2">
    <name type="scientific">Propionimicrobium lymphophilum ACS-093-V-SCH5</name>
    <dbReference type="NCBI Taxonomy" id="883161"/>
    <lineage>
        <taxon>Bacteria</taxon>
        <taxon>Bacillati</taxon>
        <taxon>Actinomycetota</taxon>
        <taxon>Actinomycetes</taxon>
        <taxon>Propionibacteriales</taxon>
        <taxon>Propionibacteriaceae</taxon>
        <taxon>Propionimicrobium</taxon>
    </lineage>
</organism>
<comment type="caution">
    <text evidence="1">The sequence shown here is derived from an EMBL/GenBank/DDBJ whole genome shotgun (WGS) entry which is preliminary data.</text>
</comment>
<sequence length="509" mass="55553">MRIVDTIVTITPPHAETAVINTTSAPTAREGHPSAIQKIDVSWNRPTGYAHQEAAGFKLELIGNDKLIPLLAWDAKVTIYAIIDGDPAPRRMIALGWITETSRTPLKGIGHRIRVKCVNAIARAAGTRIGDKPWPKHTITQRLTALNEASPIGPIAAVEAPSWDNATRADLDVDSRPALDILHNSVDPTVVLEEAADGLIHSEVLTGSRVWWPTALNNMAVTGKHPEATKINANALENVPRVADRTSLLTHVTIEGKVPSDQPPSPGQLPNYDTHAKSWYNQAYGRQSAEHRVTTDIIVDPLQPASKPWQTWAQGLVDAGANPGERLEATRAITDRLDPLDAAQLVDITLRAQAFCEIENPPKDIDPAQRVIAGQLTITARETKQDDRSAISALTFKEAAQLAEKTASWNIPINSKQTLKGARIDLQLTLEPTRLSGISKFRFDELPQNAYLTFNRAGKTTIGQLAYVNRVLQAPSSGATAKSRRFLNIAHRASFNQTNTTIANYAYLP</sequence>
<name>S2X1B7_9ACTN</name>
<dbReference type="EMBL" id="AGZR01000003">
    <property type="protein sequence ID" value="EPD33809.1"/>
    <property type="molecule type" value="Genomic_DNA"/>
</dbReference>
<gene>
    <name evidence="1" type="ORF">HMPREF9306_00223</name>
</gene>
<protein>
    <submittedName>
        <fullName evidence="1">Uncharacterized protein</fullName>
    </submittedName>
</protein>